<keyword evidence="12" id="KW-1185">Reference proteome</keyword>
<dbReference type="InterPro" id="IPR000092">
    <property type="entry name" value="Polyprenyl_synt"/>
</dbReference>
<dbReference type="GO" id="GO:0006744">
    <property type="term" value="P:ubiquinone biosynthetic process"/>
    <property type="evidence" value="ECO:0007669"/>
    <property type="project" value="TreeGrafter"/>
</dbReference>
<dbReference type="PANTHER" id="PTHR12001">
    <property type="entry name" value="GERANYLGERANYL PYROPHOSPHATE SYNTHASE"/>
    <property type="match status" value="1"/>
</dbReference>
<comment type="caution">
    <text evidence="11">The sequence shown here is derived from an EMBL/GenBank/DDBJ whole genome shotgun (WGS) entry which is preliminary data.</text>
</comment>
<dbReference type="EMBL" id="SEOQ01000694">
    <property type="protein sequence ID" value="TFY58250.1"/>
    <property type="molecule type" value="Genomic_DNA"/>
</dbReference>
<evidence type="ECO:0000313" key="12">
    <source>
        <dbReference type="Proteomes" id="UP000298327"/>
    </source>
</evidence>
<dbReference type="PROSITE" id="PS00444">
    <property type="entry name" value="POLYPRENYL_SYNTHASE_2"/>
    <property type="match status" value="1"/>
</dbReference>
<evidence type="ECO:0000256" key="8">
    <source>
        <dbReference type="ARBA" id="ARBA00032424"/>
    </source>
</evidence>
<comment type="similarity">
    <text evidence="2">Belongs to the FPP/GGPP synthase family.</text>
</comment>
<feature type="non-terminal residue" evidence="11">
    <location>
        <position position="1"/>
    </location>
</feature>
<evidence type="ECO:0000256" key="7">
    <source>
        <dbReference type="ARBA" id="ARBA00032380"/>
    </source>
</evidence>
<dbReference type="STRING" id="205917.A0A4Y9Y864"/>
<evidence type="ECO:0000256" key="2">
    <source>
        <dbReference type="ARBA" id="ARBA00006706"/>
    </source>
</evidence>
<comment type="cofactor">
    <cofactor evidence="1">
        <name>Mg(2+)</name>
        <dbReference type="ChEBI" id="CHEBI:18420"/>
    </cofactor>
</comment>
<sequence length="226" mass="24362">SRSSAATSCSGRASAALSRLGENEVVELIASVITNLVEGEILQLNKVGQAQSAGLVESSVGRDSWNIYLRKTYLKTASLMAKGARAAVVLGGSRQGEIWKEVAYAYGRNIGIAFQLVDDILDYEAGEATLGKPGGADLRLGLATGPALYAWDEHPEMGPLIARKFEQEGDVELARDLVRRSSGVERTRDLARAHADKARETLQLLPDSDAKSALEVLTEHVVKRTW</sequence>
<dbReference type="PANTHER" id="PTHR12001:SF69">
    <property type="entry name" value="ALL TRANS-POLYPRENYL-DIPHOSPHATE SYNTHASE PDSS1"/>
    <property type="match status" value="1"/>
</dbReference>
<accession>A0A4Y9Y864</accession>
<dbReference type="Gene3D" id="1.10.600.10">
    <property type="entry name" value="Farnesyl Diphosphate Synthase"/>
    <property type="match status" value="1"/>
</dbReference>
<dbReference type="SUPFAM" id="SSF48576">
    <property type="entry name" value="Terpenoid synthases"/>
    <property type="match status" value="1"/>
</dbReference>
<keyword evidence="6" id="KW-0414">Isoprene biosynthesis</keyword>
<dbReference type="OrthoDB" id="9927103at2759"/>
<dbReference type="GO" id="GO:0046872">
    <property type="term" value="F:metal ion binding"/>
    <property type="evidence" value="ECO:0007669"/>
    <property type="project" value="UniProtKB-KW"/>
</dbReference>
<organism evidence="11 12">
    <name type="scientific">Dentipellis fragilis</name>
    <dbReference type="NCBI Taxonomy" id="205917"/>
    <lineage>
        <taxon>Eukaryota</taxon>
        <taxon>Fungi</taxon>
        <taxon>Dikarya</taxon>
        <taxon>Basidiomycota</taxon>
        <taxon>Agaricomycotina</taxon>
        <taxon>Agaricomycetes</taxon>
        <taxon>Russulales</taxon>
        <taxon>Hericiaceae</taxon>
        <taxon>Dentipellis</taxon>
    </lineage>
</organism>
<keyword evidence="5" id="KW-0460">Magnesium</keyword>
<evidence type="ECO:0000256" key="9">
    <source>
        <dbReference type="ARBA" id="ARBA00032448"/>
    </source>
</evidence>
<dbReference type="GO" id="GO:1990234">
    <property type="term" value="C:transferase complex"/>
    <property type="evidence" value="ECO:0007669"/>
    <property type="project" value="TreeGrafter"/>
</dbReference>
<evidence type="ECO:0000256" key="4">
    <source>
        <dbReference type="ARBA" id="ARBA00022723"/>
    </source>
</evidence>
<evidence type="ECO:0000256" key="3">
    <source>
        <dbReference type="ARBA" id="ARBA00022679"/>
    </source>
</evidence>
<dbReference type="Pfam" id="PF00348">
    <property type="entry name" value="polyprenyl_synt"/>
    <property type="match status" value="1"/>
</dbReference>
<dbReference type="GO" id="GO:0004659">
    <property type="term" value="F:prenyltransferase activity"/>
    <property type="evidence" value="ECO:0007669"/>
    <property type="project" value="InterPro"/>
</dbReference>
<dbReference type="InterPro" id="IPR008949">
    <property type="entry name" value="Isoprenoid_synthase_dom_sf"/>
</dbReference>
<reference evidence="11 12" key="1">
    <citation type="submission" date="2019-02" db="EMBL/GenBank/DDBJ databases">
        <title>Genome sequencing of the rare red list fungi Dentipellis fragilis.</title>
        <authorList>
            <person name="Buettner E."/>
            <person name="Kellner H."/>
        </authorList>
    </citation>
    <scope>NUCLEOTIDE SEQUENCE [LARGE SCALE GENOMIC DNA]</scope>
    <source>
        <strain evidence="11 12">DSM 105465</strain>
    </source>
</reference>
<gene>
    <name evidence="11" type="ORF">EVG20_g8224</name>
</gene>
<name>A0A4Y9Y864_9AGAM</name>
<evidence type="ECO:0000256" key="5">
    <source>
        <dbReference type="ARBA" id="ARBA00022842"/>
    </source>
</evidence>
<evidence type="ECO:0000313" key="11">
    <source>
        <dbReference type="EMBL" id="TFY58250.1"/>
    </source>
</evidence>
<proteinExistence type="inferred from homology"/>
<keyword evidence="4" id="KW-0479">Metal-binding</keyword>
<evidence type="ECO:0000256" key="1">
    <source>
        <dbReference type="ARBA" id="ARBA00001946"/>
    </source>
</evidence>
<dbReference type="InterPro" id="IPR033749">
    <property type="entry name" value="Polyprenyl_synt_CS"/>
</dbReference>
<protein>
    <recommendedName>
        <fullName evidence="10">(2E,6E)-farnesyl diphosphate synthase</fullName>
    </recommendedName>
    <alternativeName>
        <fullName evidence="9">Dimethylallyltranstransferase</fullName>
    </alternativeName>
    <alternativeName>
        <fullName evidence="8">Farnesyl diphosphate synthase</fullName>
    </alternativeName>
    <alternativeName>
        <fullName evidence="7">Geranyltranstransferase</fullName>
    </alternativeName>
</protein>
<evidence type="ECO:0000256" key="10">
    <source>
        <dbReference type="ARBA" id="ARBA00032873"/>
    </source>
</evidence>
<dbReference type="GO" id="GO:0008299">
    <property type="term" value="P:isoprenoid biosynthetic process"/>
    <property type="evidence" value="ECO:0007669"/>
    <property type="project" value="UniProtKB-KW"/>
</dbReference>
<dbReference type="AlphaFoldDB" id="A0A4Y9Y864"/>
<keyword evidence="3" id="KW-0808">Transferase</keyword>
<evidence type="ECO:0000256" key="6">
    <source>
        <dbReference type="ARBA" id="ARBA00023229"/>
    </source>
</evidence>
<dbReference type="Proteomes" id="UP000298327">
    <property type="component" value="Unassembled WGS sequence"/>
</dbReference>